<organism evidence="2 3">
    <name type="scientific">Hypsibius exemplaris</name>
    <name type="common">Freshwater tardigrade</name>
    <dbReference type="NCBI Taxonomy" id="2072580"/>
    <lineage>
        <taxon>Eukaryota</taxon>
        <taxon>Metazoa</taxon>
        <taxon>Ecdysozoa</taxon>
        <taxon>Tardigrada</taxon>
        <taxon>Eutardigrada</taxon>
        <taxon>Parachela</taxon>
        <taxon>Hypsibioidea</taxon>
        <taxon>Hypsibiidae</taxon>
        <taxon>Hypsibius</taxon>
    </lineage>
</organism>
<evidence type="ECO:0000313" key="2">
    <source>
        <dbReference type="EMBL" id="OQV20408.1"/>
    </source>
</evidence>
<sequence>MRLARLRWLEQTFPNHDAATWRLSRPRRESWRSLAIGIAVTLQFISFEGSAKMEDKLQHCQQQYRIWKGLVQRYSPLWLATDGFISSLNDLPPPQSRGYPPLHRDGRLGASPSRLSTVGRHHPLTTPFYVTATVENFCGTLTSSKKAHFRRRVNDHLGRPVGLSSDMLAEVEHFACAQSPPESLKVLVCLKNWKDWRGSDDFVEGHGMGAIIWQEKDVMKLVEIFARNVHRESRLH</sequence>
<dbReference type="EMBL" id="MTYJ01000031">
    <property type="protein sequence ID" value="OQV20408.1"/>
    <property type="molecule type" value="Genomic_DNA"/>
</dbReference>
<gene>
    <name evidence="2" type="ORF">BV898_05694</name>
</gene>
<evidence type="ECO:0000313" key="3">
    <source>
        <dbReference type="Proteomes" id="UP000192578"/>
    </source>
</evidence>
<accession>A0A1W0WYX7</accession>
<name>A0A1W0WYX7_HYPEX</name>
<reference evidence="3" key="1">
    <citation type="submission" date="2017-01" db="EMBL/GenBank/DDBJ databases">
        <title>Comparative genomics of anhydrobiosis in the tardigrade Hypsibius dujardini.</title>
        <authorList>
            <person name="Yoshida Y."/>
            <person name="Koutsovoulos G."/>
            <person name="Laetsch D."/>
            <person name="Stevens L."/>
            <person name="Kumar S."/>
            <person name="Horikawa D."/>
            <person name="Ishino K."/>
            <person name="Komine S."/>
            <person name="Tomita M."/>
            <person name="Blaxter M."/>
            <person name="Arakawa K."/>
        </authorList>
    </citation>
    <scope>NUCLEOTIDE SEQUENCE [LARGE SCALE GENOMIC DNA]</scope>
    <source>
        <strain evidence="3">Z151</strain>
    </source>
</reference>
<comment type="caution">
    <text evidence="2">The sequence shown here is derived from an EMBL/GenBank/DDBJ whole genome shotgun (WGS) entry which is preliminary data.</text>
</comment>
<keyword evidence="3" id="KW-1185">Reference proteome</keyword>
<dbReference type="Proteomes" id="UP000192578">
    <property type="component" value="Unassembled WGS sequence"/>
</dbReference>
<evidence type="ECO:0000256" key="1">
    <source>
        <dbReference type="SAM" id="MobiDB-lite"/>
    </source>
</evidence>
<proteinExistence type="predicted"/>
<feature type="region of interest" description="Disordered" evidence="1">
    <location>
        <begin position="95"/>
        <end position="116"/>
    </location>
</feature>
<protein>
    <submittedName>
        <fullName evidence="2">Uncharacterized protein</fullName>
    </submittedName>
</protein>
<dbReference type="AlphaFoldDB" id="A0A1W0WYX7"/>